<dbReference type="GO" id="GO:0005524">
    <property type="term" value="F:ATP binding"/>
    <property type="evidence" value="ECO:0007669"/>
    <property type="project" value="UniProtKB-KW"/>
</dbReference>
<dbReference type="PANTHER" id="PTHR24421">
    <property type="entry name" value="NITRATE/NITRITE SENSOR PROTEIN NARX-RELATED"/>
    <property type="match status" value="1"/>
</dbReference>
<gene>
    <name evidence="13" type="ORF">D0Z08_03035</name>
</gene>
<keyword evidence="4" id="KW-0808">Transferase</keyword>
<dbReference type="Gene3D" id="3.30.565.10">
    <property type="entry name" value="Histidine kinase-like ATPase, C-terminal domain"/>
    <property type="match status" value="1"/>
</dbReference>
<reference evidence="13 14" key="1">
    <citation type="submission" date="2018-09" db="EMBL/GenBank/DDBJ databases">
        <title>Genome sequencing of Nocardioides immobilis CCTCC AB 2017083 for comparison to Nocardioides silvaticus.</title>
        <authorList>
            <person name="Li C."/>
            <person name="Wang G."/>
        </authorList>
    </citation>
    <scope>NUCLEOTIDE SEQUENCE [LARGE SCALE GENOMIC DNA]</scope>
    <source>
        <strain evidence="13 14">CCTCC AB 2017083</strain>
    </source>
</reference>
<accession>A0A417Y8R1</accession>
<dbReference type="EC" id="2.7.13.3" evidence="2"/>
<dbReference type="AlphaFoldDB" id="A0A417Y8R1"/>
<evidence type="ECO:0000259" key="11">
    <source>
        <dbReference type="Pfam" id="PF02518"/>
    </source>
</evidence>
<keyword evidence="10" id="KW-0472">Membrane</keyword>
<keyword evidence="6" id="KW-0418">Kinase</keyword>
<protein>
    <recommendedName>
        <fullName evidence="2">histidine kinase</fullName>
        <ecNumber evidence="2">2.7.13.3</ecNumber>
    </recommendedName>
</protein>
<dbReference type="Pfam" id="PF02518">
    <property type="entry name" value="HATPase_c"/>
    <property type="match status" value="1"/>
</dbReference>
<evidence type="ECO:0000256" key="8">
    <source>
        <dbReference type="ARBA" id="ARBA00023012"/>
    </source>
</evidence>
<dbReference type="Proteomes" id="UP000283644">
    <property type="component" value="Unassembled WGS sequence"/>
</dbReference>
<comment type="catalytic activity">
    <reaction evidence="1">
        <text>ATP + protein L-histidine = ADP + protein N-phospho-L-histidine.</text>
        <dbReference type="EC" id="2.7.13.3"/>
    </reaction>
</comment>
<dbReference type="GO" id="GO:0016020">
    <property type="term" value="C:membrane"/>
    <property type="evidence" value="ECO:0007669"/>
    <property type="project" value="InterPro"/>
</dbReference>
<keyword evidence="14" id="KW-1185">Reference proteome</keyword>
<keyword evidence="8" id="KW-0902">Two-component regulatory system</keyword>
<dbReference type="InterPro" id="IPR050482">
    <property type="entry name" value="Sensor_HK_TwoCompSys"/>
</dbReference>
<dbReference type="SUPFAM" id="SSF55874">
    <property type="entry name" value="ATPase domain of HSP90 chaperone/DNA topoisomerase II/histidine kinase"/>
    <property type="match status" value="1"/>
</dbReference>
<dbReference type="GO" id="GO:0000155">
    <property type="term" value="F:phosphorelay sensor kinase activity"/>
    <property type="evidence" value="ECO:0007669"/>
    <property type="project" value="InterPro"/>
</dbReference>
<evidence type="ECO:0000259" key="12">
    <source>
        <dbReference type="Pfam" id="PF07730"/>
    </source>
</evidence>
<feature type="transmembrane region" description="Helical" evidence="10">
    <location>
        <begin position="134"/>
        <end position="153"/>
    </location>
</feature>
<feature type="coiled-coil region" evidence="9">
    <location>
        <begin position="151"/>
        <end position="178"/>
    </location>
</feature>
<evidence type="ECO:0000313" key="14">
    <source>
        <dbReference type="Proteomes" id="UP000283644"/>
    </source>
</evidence>
<organism evidence="13 14">
    <name type="scientific">Nocardioides immobilis</name>
    <dbReference type="NCBI Taxonomy" id="2049295"/>
    <lineage>
        <taxon>Bacteria</taxon>
        <taxon>Bacillati</taxon>
        <taxon>Actinomycetota</taxon>
        <taxon>Actinomycetes</taxon>
        <taxon>Propionibacteriales</taxon>
        <taxon>Nocardioidaceae</taxon>
        <taxon>Nocardioides</taxon>
    </lineage>
</organism>
<evidence type="ECO:0000256" key="4">
    <source>
        <dbReference type="ARBA" id="ARBA00022679"/>
    </source>
</evidence>
<dbReference type="Gene3D" id="1.20.5.1930">
    <property type="match status" value="1"/>
</dbReference>
<comment type="caution">
    <text evidence="13">The sequence shown here is derived from an EMBL/GenBank/DDBJ whole genome shotgun (WGS) entry which is preliminary data.</text>
</comment>
<proteinExistence type="predicted"/>
<evidence type="ECO:0000256" key="9">
    <source>
        <dbReference type="SAM" id="Coils"/>
    </source>
</evidence>
<keyword evidence="5" id="KW-0547">Nucleotide-binding</keyword>
<feature type="transmembrane region" description="Helical" evidence="10">
    <location>
        <begin position="85"/>
        <end position="114"/>
    </location>
</feature>
<dbReference type="InterPro" id="IPR036890">
    <property type="entry name" value="HATPase_C_sf"/>
</dbReference>
<dbReference type="CDD" id="cd16917">
    <property type="entry name" value="HATPase_UhpB-NarQ-NarX-like"/>
    <property type="match status" value="1"/>
</dbReference>
<keyword evidence="3" id="KW-0597">Phosphoprotein</keyword>
<feature type="domain" description="Signal transduction histidine kinase subgroup 3 dimerisation and phosphoacceptor" evidence="12">
    <location>
        <begin position="183"/>
        <end position="248"/>
    </location>
</feature>
<dbReference type="InterPro" id="IPR003594">
    <property type="entry name" value="HATPase_dom"/>
</dbReference>
<dbReference type="GO" id="GO:0046983">
    <property type="term" value="F:protein dimerization activity"/>
    <property type="evidence" value="ECO:0007669"/>
    <property type="project" value="InterPro"/>
</dbReference>
<keyword evidence="10" id="KW-1133">Transmembrane helix</keyword>
<evidence type="ECO:0000256" key="2">
    <source>
        <dbReference type="ARBA" id="ARBA00012438"/>
    </source>
</evidence>
<evidence type="ECO:0000256" key="3">
    <source>
        <dbReference type="ARBA" id="ARBA00022553"/>
    </source>
</evidence>
<dbReference type="EMBL" id="QXGH01000009">
    <property type="protein sequence ID" value="RHW28834.1"/>
    <property type="molecule type" value="Genomic_DNA"/>
</dbReference>
<keyword evidence="7" id="KW-0067">ATP-binding</keyword>
<evidence type="ECO:0000313" key="13">
    <source>
        <dbReference type="EMBL" id="RHW28834.1"/>
    </source>
</evidence>
<evidence type="ECO:0000256" key="1">
    <source>
        <dbReference type="ARBA" id="ARBA00000085"/>
    </source>
</evidence>
<sequence length="394" mass="41939">MSAMRATGLLRDHLEGLAGLGVALVFVAEVVARADRPLPLLALTPLIAVVVWVRRRAAFISALTVLSAWLLSAEIDHAFNEEGGVAWLITWLVAHYALGRWTVGVAAWVAPVVAVVSGVALGWDDIAGAGSADLAYFVSVTAMPWGAGLAVRLRQQHVTALREENQRLERDQAAAARRAVIEERSRIARELHDVVSHAIAVTVLQSRGARRKLGHDEAAVRDALDAIESTNAAALSDMRRLLAVLRDTEPGDDQQRRREPLPSLSRIDQLVAEVRAAGLSVELTMDGEATEVPPGVDLSAYRIVQEALTNVLKHAGRQESAAVRLAFGPRDLLVTIRDSGGPGQGAGAPDARSGHGLIGIRERVAVVGGEVSAGPHADGGFEVRARLPYALEVS</sequence>
<dbReference type="Pfam" id="PF07730">
    <property type="entry name" value="HisKA_3"/>
    <property type="match status" value="1"/>
</dbReference>
<evidence type="ECO:0000256" key="5">
    <source>
        <dbReference type="ARBA" id="ARBA00022741"/>
    </source>
</evidence>
<keyword evidence="10" id="KW-0812">Transmembrane</keyword>
<evidence type="ECO:0000256" key="6">
    <source>
        <dbReference type="ARBA" id="ARBA00022777"/>
    </source>
</evidence>
<dbReference type="PANTHER" id="PTHR24421:SF10">
    <property type="entry name" value="NITRATE_NITRITE SENSOR PROTEIN NARQ"/>
    <property type="match status" value="1"/>
</dbReference>
<keyword evidence="9" id="KW-0175">Coiled coil</keyword>
<evidence type="ECO:0000256" key="10">
    <source>
        <dbReference type="SAM" id="Phobius"/>
    </source>
</evidence>
<name>A0A417Y8R1_9ACTN</name>
<evidence type="ECO:0000256" key="7">
    <source>
        <dbReference type="ARBA" id="ARBA00022840"/>
    </source>
</evidence>
<feature type="domain" description="Histidine kinase/HSP90-like ATPase" evidence="11">
    <location>
        <begin position="298"/>
        <end position="389"/>
    </location>
</feature>
<dbReference type="InterPro" id="IPR011712">
    <property type="entry name" value="Sig_transdc_His_kin_sub3_dim/P"/>
</dbReference>